<evidence type="ECO:0000256" key="2">
    <source>
        <dbReference type="ARBA" id="ARBA00022737"/>
    </source>
</evidence>
<name>A0ABW2XZ25_9ACTN</name>
<proteinExistence type="inferred from homology"/>
<evidence type="ECO:0000259" key="5">
    <source>
        <dbReference type="PROSITE" id="PS51186"/>
    </source>
</evidence>
<dbReference type="HAMAP" id="MF_01698">
    <property type="entry name" value="MshD"/>
    <property type="match status" value="1"/>
</dbReference>
<comment type="subunit">
    <text evidence="4">Monomer.</text>
</comment>
<dbReference type="NCBIfam" id="TIGR03448">
    <property type="entry name" value="mycothiol_MshD"/>
    <property type="match status" value="1"/>
</dbReference>
<dbReference type="Pfam" id="PF13508">
    <property type="entry name" value="Acetyltransf_7"/>
    <property type="match status" value="1"/>
</dbReference>
<feature type="binding site" evidence="4">
    <location>
        <position position="227"/>
    </location>
    <ligand>
        <name>1D-myo-inositol 2-(L-cysteinylamino)-2-deoxy-alpha-D-glucopyranoside</name>
        <dbReference type="ChEBI" id="CHEBI:58887"/>
    </ligand>
</feature>
<evidence type="ECO:0000256" key="4">
    <source>
        <dbReference type="HAMAP-Rule" id="MF_01698"/>
    </source>
</evidence>
<dbReference type="InterPro" id="IPR050832">
    <property type="entry name" value="Bact_Acetyltransf"/>
</dbReference>
<keyword evidence="1 4" id="KW-0808">Transferase</keyword>
<dbReference type="GO" id="GO:0035447">
    <property type="term" value="F:mycothiol synthase activity"/>
    <property type="evidence" value="ECO:0007669"/>
    <property type="project" value="UniProtKB-EC"/>
</dbReference>
<dbReference type="PIRSF" id="PIRSF021524">
    <property type="entry name" value="MSH_acetyltransferase"/>
    <property type="match status" value="1"/>
</dbReference>
<dbReference type="SUPFAM" id="SSF55729">
    <property type="entry name" value="Acyl-CoA N-acyltransferases (Nat)"/>
    <property type="match status" value="1"/>
</dbReference>
<evidence type="ECO:0000313" key="6">
    <source>
        <dbReference type="EMBL" id="MFD0691596.1"/>
    </source>
</evidence>
<feature type="binding site" evidence="4">
    <location>
        <begin position="231"/>
        <end position="233"/>
    </location>
    <ligand>
        <name>acetyl-CoA</name>
        <dbReference type="ChEBI" id="CHEBI:57288"/>
        <label>2</label>
    </ligand>
</feature>
<dbReference type="InterPro" id="IPR017813">
    <property type="entry name" value="Mycothiol_AcTrfase"/>
</dbReference>
<dbReference type="PANTHER" id="PTHR43877">
    <property type="entry name" value="AMINOALKYLPHOSPHONATE N-ACETYLTRANSFERASE-RELATED-RELATED"/>
    <property type="match status" value="1"/>
</dbReference>
<dbReference type="InterPro" id="IPR000182">
    <property type="entry name" value="GNAT_dom"/>
</dbReference>
<evidence type="ECO:0000256" key="3">
    <source>
        <dbReference type="ARBA" id="ARBA00023315"/>
    </source>
</evidence>
<feature type="binding site" evidence="4">
    <location>
        <position position="36"/>
    </location>
    <ligand>
        <name>1D-myo-inositol 2-(L-cysteinylamino)-2-deoxy-alpha-D-glucopyranoside</name>
        <dbReference type="ChEBI" id="CHEBI:58887"/>
    </ligand>
</feature>
<feature type="binding site" evidence="4">
    <location>
        <begin position="80"/>
        <end position="82"/>
    </location>
    <ligand>
        <name>acetyl-CoA</name>
        <dbReference type="ChEBI" id="CHEBI:57288"/>
        <label>1</label>
    </ligand>
</feature>
<dbReference type="PANTHER" id="PTHR43877:SF2">
    <property type="entry name" value="AMINOALKYLPHOSPHONATE N-ACETYLTRANSFERASE-RELATED"/>
    <property type="match status" value="1"/>
</dbReference>
<accession>A0ABW2XZ25</accession>
<dbReference type="Proteomes" id="UP001597063">
    <property type="component" value="Unassembled WGS sequence"/>
</dbReference>
<keyword evidence="2 4" id="KW-0677">Repeat</keyword>
<dbReference type="Gene3D" id="3.40.630.30">
    <property type="match status" value="1"/>
</dbReference>
<dbReference type="EMBL" id="JBHTGP010000031">
    <property type="protein sequence ID" value="MFD0691596.1"/>
    <property type="molecule type" value="Genomic_DNA"/>
</dbReference>
<evidence type="ECO:0000313" key="7">
    <source>
        <dbReference type="Proteomes" id="UP001597063"/>
    </source>
</evidence>
<feature type="binding site" evidence="4">
    <location>
        <position position="219"/>
    </location>
    <ligand>
        <name>1D-myo-inositol 2-(L-cysteinylamino)-2-deoxy-alpha-D-glucopyranoside</name>
        <dbReference type="ChEBI" id="CHEBI:58887"/>
    </ligand>
</feature>
<comment type="function">
    <text evidence="4">Catalyzes the transfer of acetyl from acetyl-CoA to desacetylmycothiol (Cys-GlcN-Ins) to form mycothiol.</text>
</comment>
<keyword evidence="3 4" id="KW-0012">Acyltransferase</keyword>
<feature type="binding site" evidence="4">
    <location>
        <begin position="238"/>
        <end position="244"/>
    </location>
    <ligand>
        <name>acetyl-CoA</name>
        <dbReference type="ChEBI" id="CHEBI:57288"/>
        <label>2</label>
    </ligand>
</feature>
<comment type="caution">
    <text evidence="4">Lacks conserved residue(s) required for the propagation of feature annotation.</text>
</comment>
<dbReference type="InterPro" id="IPR016181">
    <property type="entry name" value="Acyl_CoA_acyltransferase"/>
</dbReference>
<comment type="catalytic activity">
    <reaction evidence="4">
        <text>1D-myo-inositol 2-(L-cysteinylamino)-2-deoxy-alpha-D-glucopyranoside + acetyl-CoA = mycothiol + CoA + H(+)</text>
        <dbReference type="Rhea" id="RHEA:26172"/>
        <dbReference type="ChEBI" id="CHEBI:15378"/>
        <dbReference type="ChEBI" id="CHEBI:16768"/>
        <dbReference type="ChEBI" id="CHEBI:57287"/>
        <dbReference type="ChEBI" id="CHEBI:57288"/>
        <dbReference type="ChEBI" id="CHEBI:58887"/>
        <dbReference type="EC" id="2.3.1.189"/>
    </reaction>
</comment>
<feature type="binding site" evidence="4">
    <location>
        <position position="180"/>
    </location>
    <ligand>
        <name>1D-myo-inositol 2-(L-cysteinylamino)-2-deoxy-alpha-D-glucopyranoside</name>
        <dbReference type="ChEBI" id="CHEBI:58887"/>
    </ligand>
</feature>
<protein>
    <recommendedName>
        <fullName evidence="4">Mycothiol acetyltransferase</fullName>
        <shortName evidence="4">MSH acetyltransferase</shortName>
        <ecNumber evidence="4">2.3.1.189</ecNumber>
    </recommendedName>
    <alternativeName>
        <fullName evidence="4">Mycothiol synthase</fullName>
    </alternativeName>
</protein>
<feature type="domain" description="N-acetyltransferase" evidence="5">
    <location>
        <begin position="4"/>
        <end position="141"/>
    </location>
</feature>
<evidence type="ECO:0000256" key="1">
    <source>
        <dbReference type="ARBA" id="ARBA00022679"/>
    </source>
</evidence>
<feature type="binding site" evidence="4">
    <location>
        <position position="265"/>
    </location>
    <ligand>
        <name>1D-myo-inositol 2-(L-cysteinylamino)-2-deoxy-alpha-D-glucopyranoside</name>
        <dbReference type="ChEBI" id="CHEBI:58887"/>
    </ligand>
</feature>
<dbReference type="Pfam" id="PF00583">
    <property type="entry name" value="Acetyltransf_1"/>
    <property type="match status" value="1"/>
</dbReference>
<sequence length="296" mass="31434">MSGVRVRAALAESEIAQVLAVVEAAAAADGVAPLSEHAMLALRAGRGGLTVTAEDAGGEALVGYAHLDPASEDESAAGELVVHPAHRRRGHGRTLLRALREEAAGPLRVWAHGDLPAAAKLAGAEGLARVRALFQMRRPAAEPLPEPRIAEGVTVRTFEPGRDEEAWLAVNGRAFAHHPEQGAWTIDDLREREAEGWFDPAGFFMAERDGRLAGFHWTKVHPDGAGEVYVVGVDPDAQGLGLGRALTLVGLRHLREAGADPLMLYVDESNVPAVRLYESLGFVRHAVDVMYGSAAG</sequence>
<dbReference type="RefSeq" id="WP_131759559.1">
    <property type="nucleotide sequence ID" value="NZ_CAACUY010000082.1"/>
</dbReference>
<dbReference type="CDD" id="cd04301">
    <property type="entry name" value="NAT_SF"/>
    <property type="match status" value="2"/>
</dbReference>
<organism evidence="6 7">
    <name type="scientific">Actinomadura fibrosa</name>
    <dbReference type="NCBI Taxonomy" id="111802"/>
    <lineage>
        <taxon>Bacteria</taxon>
        <taxon>Bacillati</taxon>
        <taxon>Actinomycetota</taxon>
        <taxon>Actinomycetes</taxon>
        <taxon>Streptosporangiales</taxon>
        <taxon>Thermomonosporaceae</taxon>
        <taxon>Actinomadura</taxon>
    </lineage>
</organism>
<comment type="similarity">
    <text evidence="4">Belongs to the acetyltransferase family. MshD subfamily.</text>
</comment>
<feature type="domain" description="N-acetyltransferase" evidence="5">
    <location>
        <begin position="153"/>
        <end position="296"/>
    </location>
</feature>
<reference evidence="7" key="1">
    <citation type="journal article" date="2019" name="Int. J. Syst. Evol. Microbiol.">
        <title>The Global Catalogue of Microorganisms (GCM) 10K type strain sequencing project: providing services to taxonomists for standard genome sequencing and annotation.</title>
        <authorList>
            <consortium name="The Broad Institute Genomics Platform"/>
            <consortium name="The Broad Institute Genome Sequencing Center for Infectious Disease"/>
            <person name="Wu L."/>
            <person name="Ma J."/>
        </authorList>
    </citation>
    <scope>NUCLEOTIDE SEQUENCE [LARGE SCALE GENOMIC DNA]</scope>
    <source>
        <strain evidence="7">JCM 9371</strain>
    </source>
</reference>
<dbReference type="PROSITE" id="PS51186">
    <property type="entry name" value="GNAT"/>
    <property type="match status" value="2"/>
</dbReference>
<gene>
    <name evidence="4 6" type="primary">mshD</name>
    <name evidence="6" type="ORF">ACFQZM_44390</name>
</gene>
<feature type="binding site" evidence="4">
    <location>
        <begin position="270"/>
        <end position="275"/>
    </location>
    <ligand>
        <name>acetyl-CoA</name>
        <dbReference type="ChEBI" id="CHEBI:57288"/>
        <label>2</label>
    </ligand>
</feature>
<keyword evidence="7" id="KW-1185">Reference proteome</keyword>
<dbReference type="EC" id="2.3.1.189" evidence="4"/>
<comment type="caution">
    <text evidence="6">The sequence shown here is derived from an EMBL/GenBank/DDBJ whole genome shotgun (WGS) entry which is preliminary data.</text>
</comment>